<evidence type="ECO:0000259" key="5">
    <source>
        <dbReference type="PROSITE" id="PS51486"/>
    </source>
</evidence>
<keyword evidence="3" id="KW-0539">Nucleus</keyword>
<evidence type="ECO:0000256" key="2">
    <source>
        <dbReference type="ARBA" id="ARBA00023163"/>
    </source>
</evidence>
<feature type="region of interest" description="Disordered" evidence="4">
    <location>
        <begin position="242"/>
        <end position="292"/>
    </location>
</feature>
<evidence type="ECO:0000256" key="1">
    <source>
        <dbReference type="ARBA" id="ARBA00023015"/>
    </source>
</evidence>
<keyword evidence="7" id="KW-1185">Reference proteome</keyword>
<protein>
    <submittedName>
        <fullName evidence="6">Protein dead ringer</fullName>
    </submittedName>
</protein>
<evidence type="ECO:0000256" key="3">
    <source>
        <dbReference type="ARBA" id="ARBA00023242"/>
    </source>
</evidence>
<dbReference type="EMBL" id="JACEEZ010008867">
    <property type="protein sequence ID" value="KAG0722960.1"/>
    <property type="molecule type" value="Genomic_DNA"/>
</dbReference>
<accession>A0A8J4YLH9</accession>
<name>A0A8J4YLH9_CHIOP</name>
<gene>
    <name evidence="6" type="primary">retn_1</name>
    <name evidence="6" type="ORF">GWK47_043541</name>
</gene>
<organism evidence="6 7">
    <name type="scientific">Chionoecetes opilio</name>
    <name type="common">Atlantic snow crab</name>
    <name type="synonym">Cancer opilio</name>
    <dbReference type="NCBI Taxonomy" id="41210"/>
    <lineage>
        <taxon>Eukaryota</taxon>
        <taxon>Metazoa</taxon>
        <taxon>Ecdysozoa</taxon>
        <taxon>Arthropoda</taxon>
        <taxon>Crustacea</taxon>
        <taxon>Multicrustacea</taxon>
        <taxon>Malacostraca</taxon>
        <taxon>Eumalacostraca</taxon>
        <taxon>Eucarida</taxon>
        <taxon>Decapoda</taxon>
        <taxon>Pleocyemata</taxon>
        <taxon>Brachyura</taxon>
        <taxon>Eubrachyura</taxon>
        <taxon>Majoidea</taxon>
        <taxon>Majidae</taxon>
        <taxon>Chionoecetes</taxon>
    </lineage>
</organism>
<dbReference type="Proteomes" id="UP000770661">
    <property type="component" value="Unassembled WGS sequence"/>
</dbReference>
<proteinExistence type="predicted"/>
<feature type="domain" description="REKLES" evidence="5">
    <location>
        <begin position="234"/>
        <end position="318"/>
    </location>
</feature>
<sequence>MGSVMTSLRHVTIPASSRYTKYLYPYECEKTKLSTPGELQAAIDNNRREGRRSSYGSYVDSVQPPLLSFQSLHGLHNPLALANSHFNGGGTLSPLSQHDGLLGRGGSPPGSQEALLEATRLTMWKLYNQGLGVGGGFPHEEEGAKLPPLHHPLAGMPFPPQNEALNLEVKDEEMLPLHDNRGYQPFCLQRPGRLKDAVDHRNDLRIDLRNDVRNDLRNDLRNELRNDMRNEFRNDMRNRLEEAALPPSAKRPAQQDDSLDSRLPPPTTPTPPTPPGCPGANIKITSRGGRGQDQSMVVSMEVNGIVYQGVLFAQAPRTRLS</sequence>
<comment type="caution">
    <text evidence="6">The sequence shown here is derived from an EMBL/GenBank/DDBJ whole genome shotgun (WGS) entry which is preliminary data.</text>
</comment>
<dbReference type="AlphaFoldDB" id="A0A8J4YLH9"/>
<dbReference type="InterPro" id="IPR045147">
    <property type="entry name" value="ARI3A/B/C"/>
</dbReference>
<dbReference type="GO" id="GO:0005634">
    <property type="term" value="C:nucleus"/>
    <property type="evidence" value="ECO:0007669"/>
    <property type="project" value="TreeGrafter"/>
</dbReference>
<dbReference type="PANTHER" id="PTHR15348:SF0">
    <property type="entry name" value="PROTEIN DEAD RINGER"/>
    <property type="match status" value="1"/>
</dbReference>
<keyword evidence="1" id="KW-0805">Transcription regulation</keyword>
<evidence type="ECO:0000313" key="6">
    <source>
        <dbReference type="EMBL" id="KAG0722960.1"/>
    </source>
</evidence>
<dbReference type="OrthoDB" id="10044343at2759"/>
<dbReference type="PROSITE" id="PS51486">
    <property type="entry name" value="REKLES"/>
    <property type="match status" value="1"/>
</dbReference>
<keyword evidence="2" id="KW-0804">Transcription</keyword>
<dbReference type="GO" id="GO:0003677">
    <property type="term" value="F:DNA binding"/>
    <property type="evidence" value="ECO:0007669"/>
    <property type="project" value="InterPro"/>
</dbReference>
<dbReference type="PANTHER" id="PTHR15348">
    <property type="entry name" value="AT-RICH INTERACTIVE DOMAIN-CONTAINING PROTEIN ARID DOMAIN- CONTAINING PROTEIN DEAD RINGER PROTEIN B-CELL REGULATOR OF IGH TRANSCRIPTION BRIGHT"/>
    <property type="match status" value="1"/>
</dbReference>
<feature type="compositionally biased region" description="Pro residues" evidence="4">
    <location>
        <begin position="263"/>
        <end position="277"/>
    </location>
</feature>
<reference evidence="6" key="1">
    <citation type="submission" date="2020-07" db="EMBL/GenBank/DDBJ databases">
        <title>The High-quality genome of the commercially important snow crab, Chionoecetes opilio.</title>
        <authorList>
            <person name="Jeong J.-H."/>
            <person name="Ryu S."/>
        </authorList>
    </citation>
    <scope>NUCLEOTIDE SEQUENCE</scope>
    <source>
        <strain evidence="6">MADBK_172401_WGS</strain>
        <tissue evidence="6">Digestive gland</tissue>
    </source>
</reference>
<dbReference type="InterPro" id="IPR036431">
    <property type="entry name" value="ARID_dom_sf"/>
</dbReference>
<evidence type="ECO:0000313" key="7">
    <source>
        <dbReference type="Proteomes" id="UP000770661"/>
    </source>
</evidence>
<dbReference type="Gene3D" id="1.10.150.60">
    <property type="entry name" value="ARID DNA-binding domain"/>
    <property type="match status" value="1"/>
</dbReference>
<dbReference type="InterPro" id="IPR023334">
    <property type="entry name" value="REKLES_domain"/>
</dbReference>
<evidence type="ECO:0000256" key="4">
    <source>
        <dbReference type="SAM" id="MobiDB-lite"/>
    </source>
</evidence>
<dbReference type="GO" id="GO:0006357">
    <property type="term" value="P:regulation of transcription by RNA polymerase II"/>
    <property type="evidence" value="ECO:0007669"/>
    <property type="project" value="InterPro"/>
</dbReference>